<dbReference type="InterPro" id="IPR053061">
    <property type="entry name" value="AN1-type_zinc_finger"/>
</dbReference>
<name>A0A3B3TES9_9TELE</name>
<dbReference type="PANTHER" id="PTHR46728:SF1">
    <property type="entry name" value="AN1-TYPE ZINC FINGER PROTEIN 4"/>
    <property type="match status" value="1"/>
</dbReference>
<keyword evidence="1" id="KW-0479">Metal-binding</keyword>
<evidence type="ECO:0000256" key="2">
    <source>
        <dbReference type="ARBA" id="ARBA00022771"/>
    </source>
</evidence>
<dbReference type="SUPFAM" id="SSF118310">
    <property type="entry name" value="AN1-like Zinc finger"/>
    <property type="match status" value="1"/>
</dbReference>
<dbReference type="SMART" id="SM00154">
    <property type="entry name" value="ZnF_AN1"/>
    <property type="match status" value="1"/>
</dbReference>
<dbReference type="Pfam" id="PF01428">
    <property type="entry name" value="zf-AN1"/>
    <property type="match status" value="1"/>
</dbReference>
<dbReference type="SMART" id="SM00213">
    <property type="entry name" value="UBQ"/>
    <property type="match status" value="1"/>
</dbReference>
<dbReference type="InterPro" id="IPR019956">
    <property type="entry name" value="Ubiquitin_dom"/>
</dbReference>
<dbReference type="PRINTS" id="PR00348">
    <property type="entry name" value="UBIQUITIN"/>
</dbReference>
<dbReference type="CDD" id="cd01802">
    <property type="entry name" value="Ubl_ZFAND4"/>
    <property type="match status" value="1"/>
</dbReference>
<evidence type="ECO:0000313" key="8">
    <source>
        <dbReference type="Proteomes" id="UP000261540"/>
    </source>
</evidence>
<dbReference type="GO" id="GO:0008270">
    <property type="term" value="F:zinc ion binding"/>
    <property type="evidence" value="ECO:0007669"/>
    <property type="project" value="UniProtKB-KW"/>
</dbReference>
<dbReference type="OrthoDB" id="756206at2759"/>
<evidence type="ECO:0000256" key="3">
    <source>
        <dbReference type="ARBA" id="ARBA00022833"/>
    </source>
</evidence>
<keyword evidence="2 4" id="KW-0863">Zinc-finger</keyword>
<evidence type="ECO:0000256" key="4">
    <source>
        <dbReference type="PROSITE-ProRule" id="PRU00449"/>
    </source>
</evidence>
<dbReference type="PANTHER" id="PTHR46728">
    <property type="entry name" value="AN1-TYPE ZINC FINGER PROTEIN 4"/>
    <property type="match status" value="1"/>
</dbReference>
<reference evidence="7" key="1">
    <citation type="submission" date="2025-08" db="UniProtKB">
        <authorList>
            <consortium name="Ensembl"/>
        </authorList>
    </citation>
    <scope>IDENTIFICATION</scope>
</reference>
<evidence type="ECO:0000313" key="7">
    <source>
        <dbReference type="Ensembl" id="ENSPKIP00000041264.1"/>
    </source>
</evidence>
<dbReference type="Proteomes" id="UP000261540">
    <property type="component" value="Unplaced"/>
</dbReference>
<dbReference type="KEGG" id="pki:111850389"/>
<dbReference type="PROSITE" id="PS50053">
    <property type="entry name" value="UBIQUITIN_2"/>
    <property type="match status" value="1"/>
</dbReference>
<protein>
    <submittedName>
        <fullName evidence="7">Zinc finger, AN1-type domain 4</fullName>
    </submittedName>
</protein>
<keyword evidence="3" id="KW-0862">Zinc</keyword>
<keyword evidence="8" id="KW-1185">Reference proteome</keyword>
<feature type="domain" description="AN1-type" evidence="6">
    <location>
        <begin position="491"/>
        <end position="538"/>
    </location>
</feature>
<dbReference type="GeneTree" id="ENSGT00940000155716"/>
<dbReference type="InterPro" id="IPR029071">
    <property type="entry name" value="Ubiquitin-like_domsf"/>
</dbReference>
<dbReference type="AlphaFoldDB" id="A0A3B3TES9"/>
<sequence length="557" mass="59857">MEHRKQPPFLDERPEAVQRASCYGTVELFIETLTGTCFELRVSLFDTLLSVKAKIQRLEGVPIGQQHLIWNGVELQNDKRLHHYSISDGCTLKLVLAMKGGPISTRKVPTGEMSLEAPDDVDAIQEDVWERSPPNKQLAFLVYCQGEQINLFGIVDRGDGMLTPVPELLSTGSVYNLYTEKAEEDGEIESPTAAQQTLENTVTMKKMKQLKAKMENMNLSRKTAKLRAHPPEGPSPCSSTFIPRLFPVLPQIGQLLPPAGGPPSTHASVAWECPFLGQTQTSSKMSQLEVDTSKLLKDRVFPERPILGSSPGEESKVQVIDDSVLMDPLALQQPEPLCLDSSAPSLANSTQTPSGAASLLPLLPGGVASPETQPIGAERCKLPPLHLPSEPIVPASRGAHLECIQGGPLQAVVIPGNGGQDFSEVTGQISLCPNQGTTGSLLRKVSTVEAAQMSVPGCARGPCGVPSGPVRRTGALSCSLPPVKTPAAPKKKNSKHCSMCGKRTGLASSYECRCGNNFCASHRYPEAHGCSFDYKGMGRRVLQDSLPVVSAPKLPKI</sequence>
<feature type="domain" description="Ubiquitin-like" evidence="5">
    <location>
        <begin position="26"/>
        <end position="101"/>
    </location>
</feature>
<dbReference type="Gene3D" id="4.10.1110.10">
    <property type="entry name" value="AN1-like Zinc finger"/>
    <property type="match status" value="1"/>
</dbReference>
<evidence type="ECO:0000259" key="5">
    <source>
        <dbReference type="PROSITE" id="PS50053"/>
    </source>
</evidence>
<dbReference type="CTD" id="93550"/>
<reference evidence="7" key="2">
    <citation type="submission" date="2025-09" db="UniProtKB">
        <authorList>
            <consortium name="Ensembl"/>
        </authorList>
    </citation>
    <scope>IDENTIFICATION</scope>
</reference>
<dbReference type="InterPro" id="IPR000626">
    <property type="entry name" value="Ubiquitin-like_dom"/>
</dbReference>
<dbReference type="Pfam" id="PF00240">
    <property type="entry name" value="ubiquitin"/>
    <property type="match status" value="1"/>
</dbReference>
<proteinExistence type="predicted"/>
<dbReference type="Ensembl" id="ENSPKIT00000022298.1">
    <property type="protein sequence ID" value="ENSPKIP00000041264.1"/>
    <property type="gene ID" value="ENSPKIG00000017848.1"/>
</dbReference>
<dbReference type="Gene3D" id="3.10.20.90">
    <property type="entry name" value="Phosphatidylinositol 3-kinase Catalytic Subunit, Chain A, domain 1"/>
    <property type="match status" value="1"/>
</dbReference>
<accession>A0A3B3TES9</accession>
<dbReference type="SUPFAM" id="SSF54236">
    <property type="entry name" value="Ubiquitin-like"/>
    <property type="match status" value="1"/>
</dbReference>
<organism evidence="7 8">
    <name type="scientific">Paramormyrops kingsleyae</name>
    <dbReference type="NCBI Taxonomy" id="1676925"/>
    <lineage>
        <taxon>Eukaryota</taxon>
        <taxon>Metazoa</taxon>
        <taxon>Chordata</taxon>
        <taxon>Craniata</taxon>
        <taxon>Vertebrata</taxon>
        <taxon>Euteleostomi</taxon>
        <taxon>Actinopterygii</taxon>
        <taxon>Neopterygii</taxon>
        <taxon>Teleostei</taxon>
        <taxon>Osteoglossocephala</taxon>
        <taxon>Osteoglossomorpha</taxon>
        <taxon>Osteoglossiformes</taxon>
        <taxon>Mormyridae</taxon>
        <taxon>Paramormyrops</taxon>
    </lineage>
</organism>
<dbReference type="InterPro" id="IPR000058">
    <property type="entry name" value="Znf_AN1"/>
</dbReference>
<dbReference type="InterPro" id="IPR035896">
    <property type="entry name" value="AN1-like_Znf"/>
</dbReference>
<dbReference type="STRING" id="1676925.ENSPKIP00000041264"/>
<evidence type="ECO:0000259" key="6">
    <source>
        <dbReference type="PROSITE" id="PS51039"/>
    </source>
</evidence>
<dbReference type="PROSITE" id="PS51039">
    <property type="entry name" value="ZF_AN1"/>
    <property type="match status" value="1"/>
</dbReference>
<evidence type="ECO:0000256" key="1">
    <source>
        <dbReference type="ARBA" id="ARBA00022723"/>
    </source>
</evidence>